<evidence type="ECO:0000313" key="1">
    <source>
        <dbReference type="EMBL" id="KKL21915.1"/>
    </source>
</evidence>
<dbReference type="AlphaFoldDB" id="A0A0F9BJ80"/>
<name>A0A0F9BJ80_9ZZZZ</name>
<gene>
    <name evidence="1" type="ORF">LCGC14_2440660</name>
</gene>
<dbReference type="EMBL" id="LAZR01037548">
    <property type="protein sequence ID" value="KKL21915.1"/>
    <property type="molecule type" value="Genomic_DNA"/>
</dbReference>
<proteinExistence type="predicted"/>
<comment type="caution">
    <text evidence="1">The sequence shown here is derived from an EMBL/GenBank/DDBJ whole genome shotgun (WGS) entry which is preliminary data.</text>
</comment>
<reference evidence="1" key="1">
    <citation type="journal article" date="2015" name="Nature">
        <title>Complex archaea that bridge the gap between prokaryotes and eukaryotes.</title>
        <authorList>
            <person name="Spang A."/>
            <person name="Saw J.H."/>
            <person name="Jorgensen S.L."/>
            <person name="Zaremba-Niedzwiedzka K."/>
            <person name="Martijn J."/>
            <person name="Lind A.E."/>
            <person name="van Eijk R."/>
            <person name="Schleper C."/>
            <person name="Guy L."/>
            <person name="Ettema T.J."/>
        </authorList>
    </citation>
    <scope>NUCLEOTIDE SEQUENCE</scope>
</reference>
<organism evidence="1">
    <name type="scientific">marine sediment metagenome</name>
    <dbReference type="NCBI Taxonomy" id="412755"/>
    <lineage>
        <taxon>unclassified sequences</taxon>
        <taxon>metagenomes</taxon>
        <taxon>ecological metagenomes</taxon>
    </lineage>
</organism>
<sequence>MALHTLPEIYAHLAEENIRWVNEDKVWRWEEKGWAVNTAKGREYGEYDSVLMIRKGFDIKPKVTEKKEGKK</sequence>
<accession>A0A0F9BJ80</accession>
<protein>
    <submittedName>
        <fullName evidence="1">Uncharacterized protein</fullName>
    </submittedName>
</protein>